<reference evidence="6" key="1">
    <citation type="submission" date="2025-08" db="UniProtKB">
        <authorList>
            <consortium name="RefSeq"/>
        </authorList>
    </citation>
    <scope>IDENTIFICATION</scope>
    <source>
        <tissue evidence="6">Gonads</tissue>
    </source>
</reference>
<dbReference type="InterPro" id="IPR027417">
    <property type="entry name" value="P-loop_NTPase"/>
</dbReference>
<feature type="binding site" evidence="3">
    <location>
        <position position="69"/>
    </location>
    <ligand>
        <name>GTP</name>
        <dbReference type="ChEBI" id="CHEBI:37565"/>
    </ligand>
</feature>
<keyword evidence="5" id="KW-1185">Reference proteome</keyword>
<dbReference type="SUPFAM" id="SSF52540">
    <property type="entry name" value="P-loop containing nucleoside triphosphate hydrolases"/>
    <property type="match status" value="1"/>
</dbReference>
<dbReference type="Gene3D" id="3.40.50.300">
    <property type="entry name" value="P-loop containing nucleotide triphosphate hydrolases"/>
    <property type="match status" value="1"/>
</dbReference>
<dbReference type="GO" id="GO:0060170">
    <property type="term" value="C:ciliary membrane"/>
    <property type="evidence" value="ECO:0007669"/>
    <property type="project" value="TreeGrafter"/>
</dbReference>
<keyword evidence="4" id="KW-0479">Metal-binding</keyword>
<dbReference type="Proteomes" id="UP000504635">
    <property type="component" value="Unplaced"/>
</dbReference>
<dbReference type="InParanoid" id="A0A6J2XJ36"/>
<proteinExistence type="predicted"/>
<dbReference type="SMART" id="SM00178">
    <property type="entry name" value="SAR"/>
    <property type="match status" value="1"/>
</dbReference>
<evidence type="ECO:0000256" key="1">
    <source>
        <dbReference type="ARBA" id="ARBA00022741"/>
    </source>
</evidence>
<name>A0A6J2XJ36_SITOR</name>
<protein>
    <submittedName>
        <fullName evidence="6">ADP-ribosylation factor-like protein 13B</fullName>
    </submittedName>
</protein>
<evidence type="ECO:0000256" key="2">
    <source>
        <dbReference type="ARBA" id="ARBA00023134"/>
    </source>
</evidence>
<keyword evidence="2 3" id="KW-0342">GTP-binding</keyword>
<dbReference type="OrthoDB" id="14717at2759"/>
<evidence type="ECO:0000313" key="5">
    <source>
        <dbReference type="Proteomes" id="UP000504635"/>
    </source>
</evidence>
<accession>A0A6J2XJ36</accession>
<dbReference type="GeneID" id="115879000"/>
<dbReference type="Pfam" id="PF00025">
    <property type="entry name" value="Arf"/>
    <property type="match status" value="1"/>
</dbReference>
<dbReference type="KEGG" id="soy:115879000"/>
<dbReference type="PANTHER" id="PTHR46090">
    <property type="entry name" value="ADP-RIBOSYLATION FACTOR-LIKE PROTEIN 13B"/>
    <property type="match status" value="1"/>
</dbReference>
<dbReference type="GO" id="GO:0003924">
    <property type="term" value="F:GTPase activity"/>
    <property type="evidence" value="ECO:0007669"/>
    <property type="project" value="InterPro"/>
</dbReference>
<dbReference type="AlphaFoldDB" id="A0A6J2XJ36"/>
<keyword evidence="1 3" id="KW-0547">Nucleotide-binding</keyword>
<dbReference type="SMART" id="SM00177">
    <property type="entry name" value="ARF"/>
    <property type="match status" value="1"/>
</dbReference>
<dbReference type="PROSITE" id="PS51417">
    <property type="entry name" value="ARF"/>
    <property type="match status" value="1"/>
</dbReference>
<dbReference type="InterPro" id="IPR006689">
    <property type="entry name" value="Small_GTPase_ARF/SAR"/>
</dbReference>
<dbReference type="PRINTS" id="PR00328">
    <property type="entry name" value="SAR1GTPBP"/>
</dbReference>
<dbReference type="RefSeq" id="XP_030751483.1">
    <property type="nucleotide sequence ID" value="XM_030895623.1"/>
</dbReference>
<dbReference type="GO" id="GO:0097730">
    <property type="term" value="C:non-motile cilium"/>
    <property type="evidence" value="ECO:0007669"/>
    <property type="project" value="TreeGrafter"/>
</dbReference>
<feature type="binding site" evidence="4">
    <location>
        <position position="29"/>
    </location>
    <ligand>
        <name>Mg(2+)</name>
        <dbReference type="ChEBI" id="CHEBI:18420"/>
    </ligand>
</feature>
<organism evidence="5 6">
    <name type="scientific">Sitophilus oryzae</name>
    <name type="common">Rice weevil</name>
    <name type="synonym">Curculio oryzae</name>
    <dbReference type="NCBI Taxonomy" id="7048"/>
    <lineage>
        <taxon>Eukaryota</taxon>
        <taxon>Metazoa</taxon>
        <taxon>Ecdysozoa</taxon>
        <taxon>Arthropoda</taxon>
        <taxon>Hexapoda</taxon>
        <taxon>Insecta</taxon>
        <taxon>Pterygota</taxon>
        <taxon>Neoptera</taxon>
        <taxon>Endopterygota</taxon>
        <taxon>Coleoptera</taxon>
        <taxon>Polyphaga</taxon>
        <taxon>Cucujiformia</taxon>
        <taxon>Curculionidae</taxon>
        <taxon>Dryophthorinae</taxon>
        <taxon>Sitophilus</taxon>
    </lineage>
</organism>
<evidence type="ECO:0000313" key="6">
    <source>
        <dbReference type="RefSeq" id="XP_030751483.1"/>
    </source>
</evidence>
<dbReference type="GO" id="GO:0005525">
    <property type="term" value="F:GTP binding"/>
    <property type="evidence" value="ECO:0007669"/>
    <property type="project" value="UniProtKB-KW"/>
</dbReference>
<keyword evidence="4" id="KW-0460">Magnesium</keyword>
<gene>
    <name evidence="6" type="primary">LOC115879000</name>
</gene>
<evidence type="ECO:0000256" key="3">
    <source>
        <dbReference type="PIRSR" id="PIRSR606689-1"/>
    </source>
</evidence>
<dbReference type="PANTHER" id="PTHR46090:SF2">
    <property type="entry name" value="ADP-RIBOSYLATION FACTOR-LIKE PROTEIN 13B"/>
    <property type="match status" value="1"/>
</dbReference>
<dbReference type="GO" id="GO:0046872">
    <property type="term" value="F:metal ion binding"/>
    <property type="evidence" value="ECO:0007669"/>
    <property type="project" value="UniProtKB-KW"/>
</dbReference>
<feature type="binding site" evidence="3">
    <location>
        <begin position="125"/>
        <end position="128"/>
    </location>
    <ligand>
        <name>GTP</name>
        <dbReference type="ChEBI" id="CHEBI:37565"/>
    </ligand>
</feature>
<dbReference type="GO" id="GO:0097500">
    <property type="term" value="P:receptor localization to non-motile cilium"/>
    <property type="evidence" value="ECO:0007669"/>
    <property type="project" value="TreeGrafter"/>
</dbReference>
<feature type="binding site" evidence="3">
    <location>
        <begin position="22"/>
        <end position="29"/>
    </location>
    <ligand>
        <name>GTP</name>
        <dbReference type="ChEBI" id="CHEBI:37565"/>
    </ligand>
</feature>
<evidence type="ECO:0000256" key="4">
    <source>
        <dbReference type="PIRSR" id="PIRSR606689-2"/>
    </source>
</evidence>
<sequence length="418" mass="47130">MGNCCCKDRKSRRDKISLLLVGLDNAGKTVTAKGLAGEAPIHSPVPTVGFSVINLKYLHYDVRVFDLGGGPGIRGIWHKYFVDAHGIIYVVDSCDAERFSEVKDTLEELLCHPKVSGKPLLIFANKQDRECALDEIDIIECLQIESLANKYRCPTLVQSCSASVTNINKLDEGIKTGYDWIMSYIDKNFKELNIRVKMDVIEQELQDKEEIIAKIQRIRAERQANTLVQDPDVIQTYSEYEKMNSKMNGGVCNDVLVLDACSDTDEDVSSELSDSSLTFPAIYHLADQGIERERPKSAVQLVKHQLQMNSELRRSQSAKTRRNKTAPINIFQGREFVPSSAKESVNRSVILAKPPSRNLHSADGRIFCISNRMGPSGDYYDTSREVFTIEDNFKVQKMTAQENKRENLVRQLSIVDIE</sequence>
<dbReference type="InterPro" id="IPR051995">
    <property type="entry name" value="Ciliary_GTPase"/>
</dbReference>
<feature type="binding site" evidence="4">
    <location>
        <position position="47"/>
    </location>
    <ligand>
        <name>Mg(2+)</name>
        <dbReference type="ChEBI" id="CHEBI:18420"/>
    </ligand>
</feature>
<dbReference type="GO" id="GO:1905515">
    <property type="term" value="P:non-motile cilium assembly"/>
    <property type="evidence" value="ECO:0007669"/>
    <property type="project" value="TreeGrafter"/>
</dbReference>